<dbReference type="SUPFAM" id="SSF55874">
    <property type="entry name" value="ATPase domain of HSP90 chaperone/DNA topoisomerase II/histidine kinase"/>
    <property type="match status" value="1"/>
</dbReference>
<gene>
    <name evidence="9" type="ORF">FKR81_09610</name>
</gene>
<evidence type="ECO:0000256" key="4">
    <source>
        <dbReference type="ARBA" id="ARBA00022679"/>
    </source>
</evidence>
<organism evidence="9 10">
    <name type="scientific">Lentzea tibetensis</name>
    <dbReference type="NCBI Taxonomy" id="2591470"/>
    <lineage>
        <taxon>Bacteria</taxon>
        <taxon>Bacillati</taxon>
        <taxon>Actinomycetota</taxon>
        <taxon>Actinomycetes</taxon>
        <taxon>Pseudonocardiales</taxon>
        <taxon>Pseudonocardiaceae</taxon>
        <taxon>Lentzea</taxon>
    </lineage>
</organism>
<keyword evidence="7" id="KW-1133">Transmembrane helix</keyword>
<dbReference type="PROSITE" id="PS50109">
    <property type="entry name" value="HIS_KIN"/>
    <property type="match status" value="1"/>
</dbReference>
<dbReference type="InterPro" id="IPR050428">
    <property type="entry name" value="TCS_sensor_his_kinase"/>
</dbReference>
<evidence type="ECO:0000256" key="3">
    <source>
        <dbReference type="ARBA" id="ARBA00022553"/>
    </source>
</evidence>
<dbReference type="Gene3D" id="3.30.565.10">
    <property type="entry name" value="Histidine kinase-like ATPase, C-terminal domain"/>
    <property type="match status" value="1"/>
</dbReference>
<evidence type="ECO:0000256" key="6">
    <source>
        <dbReference type="ARBA" id="ARBA00022777"/>
    </source>
</evidence>
<evidence type="ECO:0000313" key="9">
    <source>
        <dbReference type="EMBL" id="TWP52567.1"/>
    </source>
</evidence>
<dbReference type="InterPro" id="IPR036890">
    <property type="entry name" value="HATPase_C_sf"/>
</dbReference>
<dbReference type="GO" id="GO:0004673">
    <property type="term" value="F:protein histidine kinase activity"/>
    <property type="evidence" value="ECO:0007669"/>
    <property type="project" value="UniProtKB-EC"/>
</dbReference>
<dbReference type="AlphaFoldDB" id="A0A563EXW4"/>
<keyword evidence="10" id="KW-1185">Reference proteome</keyword>
<dbReference type="EC" id="2.7.13.3" evidence="2"/>
<reference evidence="9 10" key="1">
    <citation type="submission" date="2019-07" db="EMBL/GenBank/DDBJ databases">
        <title>Lentzea xizangensis sp. nov., isolated from Qinghai-Tibetan Plateau Soils.</title>
        <authorList>
            <person name="Huang J."/>
        </authorList>
    </citation>
    <scope>NUCLEOTIDE SEQUENCE [LARGE SCALE GENOMIC DNA]</scope>
    <source>
        <strain evidence="9 10">FXJ1.1311</strain>
    </source>
</reference>
<dbReference type="Proteomes" id="UP000316639">
    <property type="component" value="Unassembled WGS sequence"/>
</dbReference>
<evidence type="ECO:0000313" key="10">
    <source>
        <dbReference type="Proteomes" id="UP000316639"/>
    </source>
</evidence>
<dbReference type="InterPro" id="IPR005467">
    <property type="entry name" value="His_kinase_dom"/>
</dbReference>
<dbReference type="EMBL" id="VOBR01000005">
    <property type="protein sequence ID" value="TWP52567.1"/>
    <property type="molecule type" value="Genomic_DNA"/>
</dbReference>
<name>A0A563EXW4_9PSEU</name>
<protein>
    <recommendedName>
        <fullName evidence="2">histidine kinase</fullName>
        <ecNumber evidence="2">2.7.13.3</ecNumber>
    </recommendedName>
</protein>
<dbReference type="SMART" id="SM00387">
    <property type="entry name" value="HATPase_c"/>
    <property type="match status" value="1"/>
</dbReference>
<keyword evidence="5" id="KW-0812">Transmembrane</keyword>
<keyword evidence="3" id="KW-0597">Phosphoprotein</keyword>
<feature type="domain" description="Histidine kinase" evidence="8">
    <location>
        <begin position="7"/>
        <end position="194"/>
    </location>
</feature>
<dbReference type="RefSeq" id="WP_146350623.1">
    <property type="nucleotide sequence ID" value="NZ_VOBR01000005.1"/>
</dbReference>
<evidence type="ECO:0000256" key="7">
    <source>
        <dbReference type="ARBA" id="ARBA00022989"/>
    </source>
</evidence>
<dbReference type="PANTHER" id="PTHR45436:SF5">
    <property type="entry name" value="SENSOR HISTIDINE KINASE TRCS"/>
    <property type="match status" value="1"/>
</dbReference>
<proteinExistence type="predicted"/>
<dbReference type="PANTHER" id="PTHR45436">
    <property type="entry name" value="SENSOR HISTIDINE KINASE YKOH"/>
    <property type="match status" value="1"/>
</dbReference>
<keyword evidence="7" id="KW-0472">Membrane</keyword>
<keyword evidence="6 9" id="KW-0418">Kinase</keyword>
<evidence type="ECO:0000256" key="1">
    <source>
        <dbReference type="ARBA" id="ARBA00000085"/>
    </source>
</evidence>
<dbReference type="Pfam" id="PF02518">
    <property type="entry name" value="HATPase_c"/>
    <property type="match status" value="1"/>
</dbReference>
<comment type="caution">
    <text evidence="9">The sequence shown here is derived from an EMBL/GenBank/DDBJ whole genome shotgun (WGS) entry which is preliminary data.</text>
</comment>
<dbReference type="CDD" id="cd00075">
    <property type="entry name" value="HATPase"/>
    <property type="match status" value="1"/>
</dbReference>
<comment type="catalytic activity">
    <reaction evidence="1">
        <text>ATP + protein L-histidine = ADP + protein N-phospho-L-histidine.</text>
        <dbReference type="EC" id="2.7.13.3"/>
    </reaction>
</comment>
<evidence type="ECO:0000256" key="5">
    <source>
        <dbReference type="ARBA" id="ARBA00022692"/>
    </source>
</evidence>
<dbReference type="InterPro" id="IPR003594">
    <property type="entry name" value="HATPase_dom"/>
</dbReference>
<keyword evidence="4" id="KW-0808">Transferase</keyword>
<accession>A0A563EXW4</accession>
<sequence length="194" mass="20952">MRSALRDVLHDLGHDLATLSCLVEALRGDPMLPAQARRRVELIDEEMVRLRDHVRHAVMRSGEPVSLSVRDVAERIVVLSDEAAETSVVLRPGAQAWLRVDESVLWRILRNVVDNAVRAAGSSGRVEVDVTSVDGQIAIEVSDDGLGFGNGSPGWATRGLNIVTGLVAACGGSFDVRARLPRGTCVRIVFQGEP</sequence>
<dbReference type="OrthoDB" id="3474644at2"/>
<evidence type="ECO:0000256" key="2">
    <source>
        <dbReference type="ARBA" id="ARBA00012438"/>
    </source>
</evidence>
<evidence type="ECO:0000259" key="8">
    <source>
        <dbReference type="PROSITE" id="PS50109"/>
    </source>
</evidence>